<proteinExistence type="predicted"/>
<dbReference type="Gene3D" id="3.30.420.270">
    <property type="match status" value="1"/>
</dbReference>
<feature type="transmembrane region" description="Helical" evidence="6">
    <location>
        <begin position="12"/>
        <end position="29"/>
    </location>
</feature>
<dbReference type="PANTHER" id="PTHR30558:SF3">
    <property type="entry name" value="BIOPOLYMER TRANSPORT PROTEIN EXBD-RELATED"/>
    <property type="match status" value="1"/>
</dbReference>
<dbReference type="PANTHER" id="PTHR30558">
    <property type="entry name" value="EXBD MEMBRANE COMPONENT OF PMF-DRIVEN MACROMOLECULE IMPORT SYSTEM"/>
    <property type="match status" value="1"/>
</dbReference>
<reference evidence="7" key="1">
    <citation type="submission" date="2019-08" db="EMBL/GenBank/DDBJ databases">
        <authorList>
            <person name="Kucharzyk K."/>
            <person name="Murdoch R.W."/>
            <person name="Higgins S."/>
            <person name="Loffler F."/>
        </authorList>
    </citation>
    <scope>NUCLEOTIDE SEQUENCE</scope>
</reference>
<dbReference type="AlphaFoldDB" id="A0A645EH66"/>
<dbReference type="Pfam" id="PF02472">
    <property type="entry name" value="ExbD"/>
    <property type="match status" value="1"/>
</dbReference>
<comment type="caution">
    <text evidence="7">The sequence shown here is derived from an EMBL/GenBank/DDBJ whole genome shotgun (WGS) entry which is preliminary data.</text>
</comment>
<organism evidence="7">
    <name type="scientific">bioreactor metagenome</name>
    <dbReference type="NCBI Taxonomy" id="1076179"/>
    <lineage>
        <taxon>unclassified sequences</taxon>
        <taxon>metagenomes</taxon>
        <taxon>ecological metagenomes</taxon>
    </lineage>
</organism>
<keyword evidence="2" id="KW-1003">Cell membrane</keyword>
<evidence type="ECO:0000256" key="1">
    <source>
        <dbReference type="ARBA" id="ARBA00004162"/>
    </source>
</evidence>
<dbReference type="GO" id="GO:0005886">
    <property type="term" value="C:plasma membrane"/>
    <property type="evidence" value="ECO:0007669"/>
    <property type="project" value="UniProtKB-SubCell"/>
</dbReference>
<dbReference type="InterPro" id="IPR003400">
    <property type="entry name" value="ExbD"/>
</dbReference>
<protein>
    <recommendedName>
        <fullName evidence="8">Biopolymer transport protein ExbD</fullName>
    </recommendedName>
</protein>
<sequence length="127" mass="14182">MPLKISAPIKILLIIFLLIFFMMSTLYMVEQHTIPVNLPQASAARQDKPQSVAVTITQDGRVLFDQEEIPLILIAGRVDAELGRDMDSTFVLRADQEVEYGKVIAVLDELKNAGARKVSVATEWKAR</sequence>
<evidence type="ECO:0000256" key="6">
    <source>
        <dbReference type="SAM" id="Phobius"/>
    </source>
</evidence>
<evidence type="ECO:0000256" key="2">
    <source>
        <dbReference type="ARBA" id="ARBA00022475"/>
    </source>
</evidence>
<comment type="subcellular location">
    <subcellularLocation>
        <location evidence="1">Cell membrane</location>
        <topology evidence="1">Single-pass membrane protein</topology>
    </subcellularLocation>
</comment>
<evidence type="ECO:0000256" key="4">
    <source>
        <dbReference type="ARBA" id="ARBA00022989"/>
    </source>
</evidence>
<keyword evidence="4 6" id="KW-1133">Transmembrane helix</keyword>
<gene>
    <name evidence="7" type="ORF">SDC9_147127</name>
</gene>
<evidence type="ECO:0008006" key="8">
    <source>
        <dbReference type="Google" id="ProtNLM"/>
    </source>
</evidence>
<accession>A0A645EH66</accession>
<evidence type="ECO:0000313" key="7">
    <source>
        <dbReference type="EMBL" id="MPM99932.1"/>
    </source>
</evidence>
<keyword evidence="5 6" id="KW-0472">Membrane</keyword>
<name>A0A645EH66_9ZZZZ</name>
<dbReference type="GO" id="GO:0022857">
    <property type="term" value="F:transmembrane transporter activity"/>
    <property type="evidence" value="ECO:0007669"/>
    <property type="project" value="InterPro"/>
</dbReference>
<evidence type="ECO:0000256" key="5">
    <source>
        <dbReference type="ARBA" id="ARBA00023136"/>
    </source>
</evidence>
<keyword evidence="3 6" id="KW-0812">Transmembrane</keyword>
<dbReference type="EMBL" id="VSSQ01045987">
    <property type="protein sequence ID" value="MPM99932.1"/>
    <property type="molecule type" value="Genomic_DNA"/>
</dbReference>
<evidence type="ECO:0000256" key="3">
    <source>
        <dbReference type="ARBA" id="ARBA00022692"/>
    </source>
</evidence>